<dbReference type="EMBL" id="CM000138">
    <property type="protein sequence ID" value="EAZ14442.1"/>
    <property type="molecule type" value="Genomic_DNA"/>
</dbReference>
<dbReference type="PANTHER" id="PTHR34303:SF6">
    <property type="entry name" value="OS01G0890400 PROTEIN"/>
    <property type="match status" value="1"/>
</dbReference>
<dbReference type="AlphaFoldDB" id="A3A0E5"/>
<dbReference type="Proteomes" id="UP000007752">
    <property type="component" value="Chromosome 1"/>
</dbReference>
<proteinExistence type="predicted"/>
<accession>A3A0E5</accession>
<organism evidence="2">
    <name type="scientific">Oryza sativa subsp. japonica</name>
    <name type="common">Rice</name>
    <dbReference type="NCBI Taxonomy" id="39947"/>
    <lineage>
        <taxon>Eukaryota</taxon>
        <taxon>Viridiplantae</taxon>
        <taxon>Streptophyta</taxon>
        <taxon>Embryophyta</taxon>
        <taxon>Tracheophyta</taxon>
        <taxon>Spermatophyta</taxon>
        <taxon>Magnoliopsida</taxon>
        <taxon>Liliopsida</taxon>
        <taxon>Poales</taxon>
        <taxon>Poaceae</taxon>
        <taxon>BOP clade</taxon>
        <taxon>Oryzoideae</taxon>
        <taxon>Oryzeae</taxon>
        <taxon>Oryzinae</taxon>
        <taxon>Oryza</taxon>
        <taxon>Oryza sativa</taxon>
    </lineage>
</organism>
<protein>
    <submittedName>
        <fullName evidence="2">Uncharacterized protein</fullName>
    </submittedName>
</protein>
<feature type="region of interest" description="Disordered" evidence="1">
    <location>
        <begin position="1"/>
        <end position="27"/>
    </location>
</feature>
<reference evidence="2" key="2">
    <citation type="submission" date="2008-12" db="EMBL/GenBank/DDBJ databases">
        <title>Improved gene annotation of the rice (Oryza sativa) genomes.</title>
        <authorList>
            <person name="Wang J."/>
            <person name="Li R."/>
            <person name="Fan W."/>
            <person name="Huang Q."/>
            <person name="Zhang J."/>
            <person name="Zhou Y."/>
            <person name="Hu Y."/>
            <person name="Zi S."/>
            <person name="Li J."/>
            <person name="Ni P."/>
            <person name="Zheng H."/>
            <person name="Zhang Y."/>
            <person name="Zhao M."/>
            <person name="Hao Q."/>
            <person name="McDermott J."/>
            <person name="Samudrala R."/>
            <person name="Kristiansen K."/>
            <person name="Wong G.K.-S."/>
        </authorList>
    </citation>
    <scope>NUCLEOTIDE SEQUENCE</scope>
</reference>
<dbReference type="PANTHER" id="PTHR34303">
    <property type="entry name" value="OS01G0890400 PROTEIN-RELATED"/>
    <property type="match status" value="1"/>
</dbReference>
<evidence type="ECO:0000313" key="2">
    <source>
        <dbReference type="EMBL" id="EAZ14442.1"/>
    </source>
</evidence>
<sequence>MLRLGGARPTSQPDPEADNNISGRPDFVDSFVQDMRPVPATAAVAIIPETERGRTRTRATSPDHCTVYMPEAPPEMKYFARCFAYAYITAPAAGADGAAARADDDRAAATIRDAIHAVLPGLQFRLQPPSHGADKTVALRLARRPRGLHEKQPFALVGDAAASAAAGGGASVKLVREGETSNCFRVRLDSVAHVALRHYPKDQRNHGDIERRCASFGHLLEVDPACYAAPDLSTVRVVVKNGSPREIPREIRIRYASDFRFWHVVPVQILKVWDKSLSFDANGEYVPIYTPAGAA</sequence>
<evidence type="ECO:0000256" key="1">
    <source>
        <dbReference type="SAM" id="MobiDB-lite"/>
    </source>
</evidence>
<reference evidence="2" key="1">
    <citation type="journal article" date="2005" name="PLoS Biol.">
        <title>The genomes of Oryza sativa: a history of duplications.</title>
        <authorList>
            <person name="Yu J."/>
            <person name="Wang J."/>
            <person name="Lin W."/>
            <person name="Li S."/>
            <person name="Li H."/>
            <person name="Zhou J."/>
            <person name="Ni P."/>
            <person name="Dong W."/>
            <person name="Hu S."/>
            <person name="Zeng C."/>
            <person name="Zhang J."/>
            <person name="Zhang Y."/>
            <person name="Li R."/>
            <person name="Xu Z."/>
            <person name="Li S."/>
            <person name="Li X."/>
            <person name="Zheng H."/>
            <person name="Cong L."/>
            <person name="Lin L."/>
            <person name="Yin J."/>
            <person name="Geng J."/>
            <person name="Li G."/>
            <person name="Shi J."/>
            <person name="Liu J."/>
            <person name="Lv H."/>
            <person name="Li J."/>
            <person name="Wang J."/>
            <person name="Deng Y."/>
            <person name="Ran L."/>
            <person name="Shi X."/>
            <person name="Wang X."/>
            <person name="Wu Q."/>
            <person name="Li C."/>
            <person name="Ren X."/>
            <person name="Wang J."/>
            <person name="Wang X."/>
            <person name="Li D."/>
            <person name="Liu D."/>
            <person name="Zhang X."/>
            <person name="Ji Z."/>
            <person name="Zhao W."/>
            <person name="Sun Y."/>
            <person name="Zhang Z."/>
            <person name="Bao J."/>
            <person name="Han Y."/>
            <person name="Dong L."/>
            <person name="Ji J."/>
            <person name="Chen P."/>
            <person name="Wu S."/>
            <person name="Liu J."/>
            <person name="Xiao Y."/>
            <person name="Bu D."/>
            <person name="Tan J."/>
            <person name="Yang L."/>
            <person name="Ye C."/>
            <person name="Zhang J."/>
            <person name="Xu J."/>
            <person name="Zhou Y."/>
            <person name="Yu Y."/>
            <person name="Zhang B."/>
            <person name="Zhuang S."/>
            <person name="Wei H."/>
            <person name="Liu B."/>
            <person name="Lei M."/>
            <person name="Yu H."/>
            <person name="Li Y."/>
            <person name="Xu H."/>
            <person name="Wei S."/>
            <person name="He X."/>
            <person name="Fang L."/>
            <person name="Zhang Z."/>
            <person name="Zhang Y."/>
            <person name="Huang X."/>
            <person name="Su Z."/>
            <person name="Tong W."/>
            <person name="Li J."/>
            <person name="Tong Z."/>
            <person name="Li S."/>
            <person name="Ye J."/>
            <person name="Wang L."/>
            <person name="Fang L."/>
            <person name="Lei T."/>
            <person name="Chen C."/>
            <person name="Chen H."/>
            <person name="Xu Z."/>
            <person name="Li H."/>
            <person name="Huang H."/>
            <person name="Zhang F."/>
            <person name="Xu H."/>
            <person name="Li N."/>
            <person name="Zhao C."/>
            <person name="Li S."/>
            <person name="Dong L."/>
            <person name="Huang Y."/>
            <person name="Li L."/>
            <person name="Xi Y."/>
            <person name="Qi Q."/>
            <person name="Li W."/>
            <person name="Zhang B."/>
            <person name="Hu W."/>
            <person name="Zhang Y."/>
            <person name="Tian X."/>
            <person name="Jiao Y."/>
            <person name="Liang X."/>
            <person name="Jin J."/>
            <person name="Gao L."/>
            <person name="Zheng W."/>
            <person name="Hao B."/>
            <person name="Liu S."/>
            <person name="Wang W."/>
            <person name="Yuan L."/>
            <person name="Cao M."/>
            <person name="McDermott J."/>
            <person name="Samudrala R."/>
            <person name="Wang J."/>
            <person name="Wong G.K."/>
            <person name="Yang H."/>
        </authorList>
    </citation>
    <scope>NUCLEOTIDE SEQUENCE [LARGE SCALE GENOMIC DNA]</scope>
</reference>
<gene>
    <name evidence="2" type="ORF">OsJ_04362</name>
</gene>
<name>A3A0E5_ORYSJ</name>